<sequence>MKIYCLAREYLRVLILIRNQPQNCFLFFRGSISSFVPRNLPKMLLKILKMDMQDEQTLAEDIVSTTVTCWEHNVVQKNAWHEVQKTIKAHCASPLRTGHLLLA</sequence>
<dbReference type="HOGENOM" id="CLU_2258206_0_0_5"/>
<dbReference type="EMBL" id="AILU01000003">
    <property type="protein sequence ID" value="EJF81426.1"/>
    <property type="molecule type" value="Genomic_DNA"/>
</dbReference>
<protein>
    <submittedName>
        <fullName evidence="1">Uncharacterized protein</fullName>
    </submittedName>
</protein>
<reference evidence="1 2" key="1">
    <citation type="submission" date="2012-03" db="EMBL/GenBank/DDBJ databases">
        <title>The Genome Sequence of Bartonella washoensis Sb944nv.</title>
        <authorList>
            <consortium name="The Broad Institute Genome Sequencing Platform"/>
            <consortium name="The Broad Institute Genome Sequencing Center for Infectious Disease"/>
            <person name="Feldgarden M."/>
            <person name="Kirby J."/>
            <person name="Kosoy M."/>
            <person name="Birtles R."/>
            <person name="Probert W.S."/>
            <person name="Chiaraviglio L."/>
            <person name="Young S.K."/>
            <person name="Zeng Q."/>
            <person name="Gargeya S."/>
            <person name="Fitzgerald M."/>
            <person name="Haas B."/>
            <person name="Abouelleil A."/>
            <person name="Alvarado L."/>
            <person name="Arachchi H.M."/>
            <person name="Berlin A."/>
            <person name="Chapman S.B."/>
            <person name="Gearin G."/>
            <person name="Goldberg J."/>
            <person name="Griggs A."/>
            <person name="Gujja S."/>
            <person name="Hansen M."/>
            <person name="Heiman D."/>
            <person name="Howarth C."/>
            <person name="Larimer J."/>
            <person name="Lui A."/>
            <person name="MacDonald P.J.P."/>
            <person name="McCowen C."/>
            <person name="Montmayeur A."/>
            <person name="Murphy C."/>
            <person name="Neiman D."/>
            <person name="Pearson M."/>
            <person name="Priest M."/>
            <person name="Roberts A."/>
            <person name="Saif S."/>
            <person name="Shea T."/>
            <person name="Sisk P."/>
            <person name="Stolte C."/>
            <person name="Sykes S."/>
            <person name="Wortman J."/>
            <person name="Nusbaum C."/>
            <person name="Birren B."/>
        </authorList>
    </citation>
    <scope>NUCLEOTIDE SEQUENCE [LARGE SCALE GENOMIC DNA]</scope>
    <source>
        <strain evidence="1 2">Sb944nv</strain>
    </source>
</reference>
<organism evidence="1 2">
    <name type="scientific">Candidatus Bartonella washoeensis Sb944nv</name>
    <dbReference type="NCBI Taxonomy" id="1094563"/>
    <lineage>
        <taxon>Bacteria</taxon>
        <taxon>Pseudomonadati</taxon>
        <taxon>Pseudomonadota</taxon>
        <taxon>Alphaproteobacteria</taxon>
        <taxon>Hyphomicrobiales</taxon>
        <taxon>Bartonellaceae</taxon>
        <taxon>Bartonella</taxon>
    </lineage>
</organism>
<dbReference type="PATRIC" id="fig|1094563.3.peg.131"/>
<evidence type="ECO:0000313" key="1">
    <source>
        <dbReference type="EMBL" id="EJF81426.1"/>
    </source>
</evidence>
<dbReference type="eggNOG" id="ENOG5032ZC0">
    <property type="taxonomic scope" value="Bacteria"/>
</dbReference>
<evidence type="ECO:0000313" key="2">
    <source>
        <dbReference type="Proteomes" id="UP000008947"/>
    </source>
</evidence>
<proteinExistence type="predicted"/>
<name>J0Q879_9HYPH</name>
<comment type="caution">
    <text evidence="1">The sequence shown here is derived from an EMBL/GenBank/DDBJ whole genome shotgun (WGS) entry which is preliminary data.</text>
</comment>
<accession>J0Q879</accession>
<gene>
    <name evidence="1" type="ORF">MCQ_00124</name>
</gene>
<dbReference type="Proteomes" id="UP000008947">
    <property type="component" value="Unassembled WGS sequence"/>
</dbReference>
<keyword evidence="2" id="KW-1185">Reference proteome</keyword>
<dbReference type="AlphaFoldDB" id="J0Q879"/>